<dbReference type="InterPro" id="IPR029045">
    <property type="entry name" value="ClpP/crotonase-like_dom_sf"/>
</dbReference>
<dbReference type="Gene3D" id="3.90.226.10">
    <property type="entry name" value="2-enoyl-CoA Hydratase, Chain A, domain 1"/>
    <property type="match status" value="1"/>
</dbReference>
<protein>
    <recommendedName>
        <fullName evidence="11">Nodulation protein NfeD</fullName>
    </recommendedName>
</protein>
<feature type="transmembrane region" description="Helical" evidence="5">
    <location>
        <begin position="351"/>
        <end position="370"/>
    </location>
</feature>
<evidence type="ECO:0000256" key="5">
    <source>
        <dbReference type="SAM" id="Phobius"/>
    </source>
</evidence>
<dbReference type="RefSeq" id="WP_213513545.1">
    <property type="nucleotide sequence ID" value="NZ_BOSE01000001.1"/>
</dbReference>
<gene>
    <name evidence="9" type="primary">yqeZ</name>
    <name evidence="9" type="ORF">J40TS1_09680</name>
</gene>
<evidence type="ECO:0000256" key="3">
    <source>
        <dbReference type="ARBA" id="ARBA00022989"/>
    </source>
</evidence>
<feature type="transmembrane region" description="Helical" evidence="5">
    <location>
        <begin position="308"/>
        <end position="339"/>
    </location>
</feature>
<keyword evidence="2 5" id="KW-0812">Transmembrane</keyword>
<name>A0A919YQ51_9BACL</name>
<dbReference type="InterPro" id="IPR002810">
    <property type="entry name" value="NfeD-like_C"/>
</dbReference>
<proteinExistence type="predicted"/>
<dbReference type="InterPro" id="IPR052165">
    <property type="entry name" value="Membrane_assoc_protease"/>
</dbReference>
<evidence type="ECO:0000259" key="7">
    <source>
        <dbReference type="Pfam" id="PF24961"/>
    </source>
</evidence>
<feature type="transmembrane region" description="Helical" evidence="5">
    <location>
        <begin position="252"/>
        <end position="272"/>
    </location>
</feature>
<dbReference type="InterPro" id="IPR056738">
    <property type="entry name" value="NfeD1b_N"/>
</dbReference>
<evidence type="ECO:0000259" key="8">
    <source>
        <dbReference type="Pfam" id="PF25145"/>
    </source>
</evidence>
<evidence type="ECO:0000313" key="10">
    <source>
        <dbReference type="Proteomes" id="UP000683139"/>
    </source>
</evidence>
<evidence type="ECO:0000256" key="2">
    <source>
        <dbReference type="ARBA" id="ARBA00022692"/>
    </source>
</evidence>
<evidence type="ECO:0000256" key="4">
    <source>
        <dbReference type="ARBA" id="ARBA00023136"/>
    </source>
</evidence>
<feature type="domain" description="NfeD-like C-terminal" evidence="6">
    <location>
        <begin position="402"/>
        <end position="456"/>
    </location>
</feature>
<feature type="transmembrane region" description="Helical" evidence="5">
    <location>
        <begin position="12"/>
        <end position="34"/>
    </location>
</feature>
<dbReference type="Proteomes" id="UP000683139">
    <property type="component" value="Unassembled WGS sequence"/>
</dbReference>
<dbReference type="InterPro" id="IPR012340">
    <property type="entry name" value="NA-bd_OB-fold"/>
</dbReference>
<dbReference type="Pfam" id="PF25145">
    <property type="entry name" value="NfeD1b_N"/>
    <property type="match status" value="1"/>
</dbReference>
<keyword evidence="4 5" id="KW-0472">Membrane</keyword>
<comment type="subcellular location">
    <subcellularLocation>
        <location evidence="1">Membrane</location>
        <topology evidence="1">Multi-pass membrane protein</topology>
    </subcellularLocation>
</comment>
<dbReference type="EMBL" id="BOSE01000001">
    <property type="protein sequence ID" value="GIP15326.1"/>
    <property type="molecule type" value="Genomic_DNA"/>
</dbReference>
<dbReference type="CDD" id="cd07021">
    <property type="entry name" value="Clp_protease_NfeD_like"/>
    <property type="match status" value="1"/>
</dbReference>
<dbReference type="AlphaFoldDB" id="A0A919YQ51"/>
<sequence length="463" mass="49094">MSTTVIPQKANLARKLIGCISIMMLLMIFLPFTLHAESRAVEQYGPAIYHVALKGDVDPAMAQFLKRALNEAEEARADHIIITLNTYGGRTDSAAEIGEALRAVSIPTTAFIEGKAVSAGTYIALNADTIVMQEGSTMGSAAVVDGSGKLIDNPKTISYWVDQMSEAAKLNGRDPQVAVAMVDPRIEVDLTDTLGKVVAVGDVLAISASDALRIGYSEHTAATLGDVISWLDYSDRDLIEVEMSFAEQLSRFVLHPAVSVILLVIGFAGIAIELFVPGFGLPGILGVLAMGLYFFGSYLGGLAGMESALLFIVGIVLIILELIVPAFGILGLLGGGAIITGILLAAPDWQSGVTAIVIALVIATIIVIIFSRTKKGRAVWNKFVLREKLTTEEGFVSAESKASLVGEKGVTVTPLRPAGTALINDQRVDVVTEGGFVENNRPVVVVKAEGTWVVVREITSNEK</sequence>
<reference evidence="9" key="1">
    <citation type="submission" date="2021-03" db="EMBL/GenBank/DDBJ databases">
        <title>Antimicrobial resistance genes in bacteria isolated from Japanese honey, and their potential for conferring macrolide and lincosamide resistance in the American foulbrood pathogen Paenibacillus larvae.</title>
        <authorList>
            <person name="Okamoto M."/>
            <person name="Kumagai M."/>
            <person name="Kanamori H."/>
            <person name="Takamatsu D."/>
        </authorList>
    </citation>
    <scope>NUCLEOTIDE SEQUENCE</scope>
    <source>
        <strain evidence="9">J40TS1</strain>
    </source>
</reference>
<feature type="transmembrane region" description="Helical" evidence="5">
    <location>
        <begin position="278"/>
        <end position="296"/>
    </location>
</feature>
<organism evidence="9 10">
    <name type="scientific">Paenibacillus montaniterrae</name>
    <dbReference type="NCBI Taxonomy" id="429341"/>
    <lineage>
        <taxon>Bacteria</taxon>
        <taxon>Bacillati</taxon>
        <taxon>Bacillota</taxon>
        <taxon>Bacilli</taxon>
        <taxon>Bacillales</taxon>
        <taxon>Paenibacillaceae</taxon>
        <taxon>Paenibacillus</taxon>
    </lineage>
</organism>
<keyword evidence="3 5" id="KW-1133">Transmembrane helix</keyword>
<evidence type="ECO:0000256" key="1">
    <source>
        <dbReference type="ARBA" id="ARBA00004141"/>
    </source>
</evidence>
<feature type="domain" description="NfeD1b N-terminal" evidence="8">
    <location>
        <begin position="48"/>
        <end position="238"/>
    </location>
</feature>
<feature type="domain" description="NfeD integral membrane" evidence="7">
    <location>
        <begin position="258"/>
        <end position="370"/>
    </location>
</feature>
<dbReference type="Gene3D" id="2.40.50.140">
    <property type="entry name" value="Nucleic acid-binding proteins"/>
    <property type="match status" value="1"/>
</dbReference>
<evidence type="ECO:0000313" key="9">
    <source>
        <dbReference type="EMBL" id="GIP15326.1"/>
    </source>
</evidence>
<dbReference type="Pfam" id="PF24961">
    <property type="entry name" value="NfeD_membrane"/>
    <property type="match status" value="1"/>
</dbReference>
<dbReference type="InterPro" id="IPR056739">
    <property type="entry name" value="NfeD_membrane"/>
</dbReference>
<keyword evidence="10" id="KW-1185">Reference proteome</keyword>
<dbReference type="GO" id="GO:0005886">
    <property type="term" value="C:plasma membrane"/>
    <property type="evidence" value="ECO:0007669"/>
    <property type="project" value="TreeGrafter"/>
</dbReference>
<dbReference type="PANTHER" id="PTHR33507:SF3">
    <property type="entry name" value="INNER MEMBRANE PROTEIN YBBJ"/>
    <property type="match status" value="1"/>
</dbReference>
<evidence type="ECO:0008006" key="11">
    <source>
        <dbReference type="Google" id="ProtNLM"/>
    </source>
</evidence>
<evidence type="ECO:0000259" key="6">
    <source>
        <dbReference type="Pfam" id="PF01957"/>
    </source>
</evidence>
<accession>A0A919YQ51</accession>
<dbReference type="PANTHER" id="PTHR33507">
    <property type="entry name" value="INNER MEMBRANE PROTEIN YBBJ"/>
    <property type="match status" value="1"/>
</dbReference>
<dbReference type="Pfam" id="PF01957">
    <property type="entry name" value="NfeD"/>
    <property type="match status" value="1"/>
</dbReference>
<comment type="caution">
    <text evidence="9">The sequence shown here is derived from an EMBL/GenBank/DDBJ whole genome shotgun (WGS) entry which is preliminary data.</text>
</comment>
<dbReference type="SUPFAM" id="SSF52096">
    <property type="entry name" value="ClpP/crotonase"/>
    <property type="match status" value="1"/>
</dbReference>